<dbReference type="InterPro" id="IPR003722">
    <property type="entry name" value="Cbl_synth_CobH/CbiC"/>
</dbReference>
<protein>
    <submittedName>
        <fullName evidence="6">Precorrin-8X methylmutase</fullName>
    </submittedName>
</protein>
<evidence type="ECO:0000256" key="3">
    <source>
        <dbReference type="ARBA" id="ARBA00022573"/>
    </source>
</evidence>
<keyword evidence="4" id="KW-0413">Isomerase</keyword>
<comment type="similarity">
    <text evidence="2">Belongs to the CobH/CbiC family.</text>
</comment>
<dbReference type="InterPro" id="IPR036588">
    <property type="entry name" value="CobH/CbiC_sf"/>
</dbReference>
<dbReference type="UniPathway" id="UPA00148"/>
<sequence length="209" mass="22741">MIRYMSPKEIERKSFQIIKEKLGTPDVPEGEIEIIMRVAHATADIEFAQSLIFHPQAVKAGILAIKYGKNIITDVEMVKVGIRAKDLTQFGGKVICLLNDNEVVQIAREKKITRAAVSMEKGVSLMEGAIIAIGNAPTALLEVCELIKQGKIKPALIIGIPVGFVGAEESKKKLRRFSVPFITNEGPRGGSAIAVSIVNALIRLALKEK</sequence>
<accession>A0A662DHP9</accession>
<organism evidence="6 7">
    <name type="scientific">Aerophobetes bacterium</name>
    <dbReference type="NCBI Taxonomy" id="2030807"/>
    <lineage>
        <taxon>Bacteria</taxon>
        <taxon>Candidatus Aerophobota</taxon>
    </lineage>
</organism>
<dbReference type="GO" id="GO:0016993">
    <property type="term" value="F:precorrin-8X methylmutase activity"/>
    <property type="evidence" value="ECO:0007669"/>
    <property type="project" value="InterPro"/>
</dbReference>
<proteinExistence type="inferred from homology"/>
<dbReference type="EMBL" id="QMQA01000063">
    <property type="protein sequence ID" value="RLE14047.1"/>
    <property type="molecule type" value="Genomic_DNA"/>
</dbReference>
<comment type="pathway">
    <text evidence="1">Cofactor biosynthesis; adenosylcobalamin biosynthesis.</text>
</comment>
<dbReference type="AlphaFoldDB" id="A0A662DHP9"/>
<evidence type="ECO:0000256" key="2">
    <source>
        <dbReference type="ARBA" id="ARBA00009774"/>
    </source>
</evidence>
<dbReference type="PANTHER" id="PTHR43588:SF1">
    <property type="entry name" value="COBALT-PRECORRIN-8 METHYLMUTASE"/>
    <property type="match status" value="1"/>
</dbReference>
<dbReference type="GO" id="GO:0009236">
    <property type="term" value="P:cobalamin biosynthetic process"/>
    <property type="evidence" value="ECO:0007669"/>
    <property type="project" value="UniProtKB-UniPathway"/>
</dbReference>
<evidence type="ECO:0000256" key="4">
    <source>
        <dbReference type="ARBA" id="ARBA00023235"/>
    </source>
</evidence>
<reference evidence="6 7" key="1">
    <citation type="submission" date="2018-06" db="EMBL/GenBank/DDBJ databases">
        <title>Extensive metabolic versatility and redundancy in microbially diverse, dynamic hydrothermal sediments.</title>
        <authorList>
            <person name="Dombrowski N."/>
            <person name="Teske A."/>
            <person name="Baker B.J."/>
        </authorList>
    </citation>
    <scope>NUCLEOTIDE SEQUENCE [LARGE SCALE GENOMIC DNA]</scope>
    <source>
        <strain evidence="6">B3_G15</strain>
    </source>
</reference>
<dbReference type="SUPFAM" id="SSF63965">
    <property type="entry name" value="Precorrin-8X methylmutase CbiC/CobH"/>
    <property type="match status" value="1"/>
</dbReference>
<dbReference type="Gene3D" id="3.40.50.10230">
    <property type="entry name" value="Cobalamin biosynthesis CobH/CbiC, precorrin-8X methylmutase"/>
    <property type="match status" value="1"/>
</dbReference>
<gene>
    <name evidence="6" type="ORF">DRJ04_03125</name>
</gene>
<comment type="caution">
    <text evidence="6">The sequence shown here is derived from an EMBL/GenBank/DDBJ whole genome shotgun (WGS) entry which is preliminary data.</text>
</comment>
<evidence type="ECO:0000256" key="1">
    <source>
        <dbReference type="ARBA" id="ARBA00004953"/>
    </source>
</evidence>
<dbReference type="Pfam" id="PF02570">
    <property type="entry name" value="CbiC"/>
    <property type="match status" value="1"/>
</dbReference>
<dbReference type="PANTHER" id="PTHR43588">
    <property type="entry name" value="COBALT-PRECORRIN-8 METHYLMUTASE"/>
    <property type="match status" value="1"/>
</dbReference>
<name>A0A662DHP9_UNCAE</name>
<evidence type="ECO:0000259" key="5">
    <source>
        <dbReference type="Pfam" id="PF02570"/>
    </source>
</evidence>
<dbReference type="Proteomes" id="UP000280417">
    <property type="component" value="Unassembled WGS sequence"/>
</dbReference>
<feature type="domain" description="Cobalamin biosynthesis precorrin-8X methylmutase CobH/CbiC" evidence="5">
    <location>
        <begin position="9"/>
        <end position="203"/>
    </location>
</feature>
<evidence type="ECO:0000313" key="6">
    <source>
        <dbReference type="EMBL" id="RLE14047.1"/>
    </source>
</evidence>
<keyword evidence="3" id="KW-0169">Cobalamin biosynthesis</keyword>
<evidence type="ECO:0000313" key="7">
    <source>
        <dbReference type="Proteomes" id="UP000280417"/>
    </source>
</evidence>